<dbReference type="Proteomes" id="UP000305067">
    <property type="component" value="Unassembled WGS sequence"/>
</dbReference>
<dbReference type="Pfam" id="PF06046">
    <property type="entry name" value="Sec6"/>
    <property type="match status" value="1"/>
</dbReference>
<dbReference type="AlphaFoldDB" id="A0A5C3QVB8"/>
<evidence type="ECO:0000256" key="2">
    <source>
        <dbReference type="ARBA" id="ARBA00022448"/>
    </source>
</evidence>
<dbReference type="FunFam" id="1.10.357.50:FF:000006">
    <property type="entry name" value="Exocyst complex component sec6"/>
    <property type="match status" value="1"/>
</dbReference>
<protein>
    <submittedName>
        <fullName evidence="5">Exocyst complex component Sec6-domain-containing protein</fullName>
    </submittedName>
</protein>
<proteinExistence type="inferred from homology"/>
<dbReference type="InterPro" id="IPR042532">
    <property type="entry name" value="EXOC3/Sec6_C"/>
</dbReference>
<evidence type="ECO:0000313" key="5">
    <source>
        <dbReference type="EMBL" id="TFL05338.1"/>
    </source>
</evidence>
<reference evidence="5 6" key="1">
    <citation type="journal article" date="2019" name="Nat. Ecol. Evol.">
        <title>Megaphylogeny resolves global patterns of mushroom evolution.</title>
        <authorList>
            <person name="Varga T."/>
            <person name="Krizsan K."/>
            <person name="Foldi C."/>
            <person name="Dima B."/>
            <person name="Sanchez-Garcia M."/>
            <person name="Sanchez-Ramirez S."/>
            <person name="Szollosi G.J."/>
            <person name="Szarkandi J.G."/>
            <person name="Papp V."/>
            <person name="Albert L."/>
            <person name="Andreopoulos W."/>
            <person name="Angelini C."/>
            <person name="Antonin V."/>
            <person name="Barry K.W."/>
            <person name="Bougher N.L."/>
            <person name="Buchanan P."/>
            <person name="Buyck B."/>
            <person name="Bense V."/>
            <person name="Catcheside P."/>
            <person name="Chovatia M."/>
            <person name="Cooper J."/>
            <person name="Damon W."/>
            <person name="Desjardin D."/>
            <person name="Finy P."/>
            <person name="Geml J."/>
            <person name="Haridas S."/>
            <person name="Hughes K."/>
            <person name="Justo A."/>
            <person name="Karasinski D."/>
            <person name="Kautmanova I."/>
            <person name="Kiss B."/>
            <person name="Kocsube S."/>
            <person name="Kotiranta H."/>
            <person name="LaButti K.M."/>
            <person name="Lechner B.E."/>
            <person name="Liimatainen K."/>
            <person name="Lipzen A."/>
            <person name="Lukacs Z."/>
            <person name="Mihaltcheva S."/>
            <person name="Morgado L.N."/>
            <person name="Niskanen T."/>
            <person name="Noordeloos M.E."/>
            <person name="Ohm R.A."/>
            <person name="Ortiz-Santana B."/>
            <person name="Ovrebo C."/>
            <person name="Racz N."/>
            <person name="Riley R."/>
            <person name="Savchenko A."/>
            <person name="Shiryaev A."/>
            <person name="Soop K."/>
            <person name="Spirin V."/>
            <person name="Szebenyi C."/>
            <person name="Tomsovsky M."/>
            <person name="Tulloss R.E."/>
            <person name="Uehling J."/>
            <person name="Grigoriev I.V."/>
            <person name="Vagvolgyi C."/>
            <person name="Papp T."/>
            <person name="Martin F.M."/>
            <person name="Miettinen O."/>
            <person name="Hibbett D.S."/>
            <person name="Nagy L.G."/>
        </authorList>
    </citation>
    <scope>NUCLEOTIDE SEQUENCE [LARGE SCALE GENOMIC DNA]</scope>
    <source>
        <strain evidence="5 6">CBS 309.79</strain>
    </source>
</reference>
<dbReference type="GO" id="GO:0006887">
    <property type="term" value="P:exocytosis"/>
    <property type="evidence" value="ECO:0007669"/>
    <property type="project" value="UniProtKB-KW"/>
</dbReference>
<dbReference type="Gene3D" id="1.10.357.50">
    <property type="match status" value="1"/>
</dbReference>
<evidence type="ECO:0000256" key="1">
    <source>
        <dbReference type="ARBA" id="ARBA00009447"/>
    </source>
</evidence>
<dbReference type="Gene3D" id="1.10.357.70">
    <property type="entry name" value="Exocyst complex component Sec6, C-terminal domain"/>
    <property type="match status" value="1"/>
</dbReference>
<accession>A0A5C3QVB8</accession>
<dbReference type="EMBL" id="ML178817">
    <property type="protein sequence ID" value="TFL05338.1"/>
    <property type="molecule type" value="Genomic_DNA"/>
</dbReference>
<keyword evidence="3" id="KW-0268">Exocytosis</keyword>
<comment type="similarity">
    <text evidence="1">Belongs to the SEC6 family.</text>
</comment>
<name>A0A5C3QVB8_9AGAR</name>
<dbReference type="InterPro" id="IPR010326">
    <property type="entry name" value="EXOC3/Sec6"/>
</dbReference>
<gene>
    <name evidence="5" type="ORF">BDV98DRAFT_648307</name>
</gene>
<organism evidence="5 6">
    <name type="scientific">Pterulicium gracile</name>
    <dbReference type="NCBI Taxonomy" id="1884261"/>
    <lineage>
        <taxon>Eukaryota</taxon>
        <taxon>Fungi</taxon>
        <taxon>Dikarya</taxon>
        <taxon>Basidiomycota</taxon>
        <taxon>Agaricomycotina</taxon>
        <taxon>Agaricomycetes</taxon>
        <taxon>Agaricomycetidae</taxon>
        <taxon>Agaricales</taxon>
        <taxon>Pleurotineae</taxon>
        <taxon>Pterulaceae</taxon>
        <taxon>Pterulicium</taxon>
    </lineage>
</organism>
<evidence type="ECO:0000256" key="3">
    <source>
        <dbReference type="ARBA" id="ARBA00022483"/>
    </source>
</evidence>
<feature type="region of interest" description="Disordered" evidence="4">
    <location>
        <begin position="1"/>
        <end position="26"/>
    </location>
</feature>
<keyword evidence="2" id="KW-0813">Transport</keyword>
<evidence type="ECO:0000313" key="6">
    <source>
        <dbReference type="Proteomes" id="UP000305067"/>
    </source>
</evidence>
<evidence type="ECO:0000256" key="4">
    <source>
        <dbReference type="SAM" id="MobiDB-lite"/>
    </source>
</evidence>
<dbReference type="STRING" id="1884261.A0A5C3QVB8"/>
<keyword evidence="6" id="KW-1185">Reference proteome</keyword>
<dbReference type="PANTHER" id="PTHR21292:SF1">
    <property type="entry name" value="EXOCYST COMPLEX COMPONENT 3"/>
    <property type="match status" value="1"/>
</dbReference>
<feature type="compositionally biased region" description="Low complexity" evidence="4">
    <location>
        <begin position="9"/>
        <end position="26"/>
    </location>
</feature>
<dbReference type="OrthoDB" id="190098at2759"/>
<dbReference type="GO" id="GO:0000145">
    <property type="term" value="C:exocyst"/>
    <property type="evidence" value="ECO:0007669"/>
    <property type="project" value="InterPro"/>
</dbReference>
<sequence>MSLASPITSVQQAQQQQQQQPVSAAQAIGEHLQSPDDLAKVASLRKKLEKEKSSIDARLKSGVKEQLDATRQGLRRLLGTRNNVQVIKDEMVSIERECTDPAMRVQTFDQISRVSMVHRNFEQTEEMVMNLLAMSSKLDSLQDMLADDSSQTLGSHPNLLPLHFQLKQLEGFKNQTLHQAKKASPKARDTLNRYFERLNGVITEFDDYLVGLAGNILDLTRAGNGDVVVRLFKIAEVEGREDEKAIAIRLVKKAAKMDAASKFKSMQANARVLKHYRSKFMRAVTDSIKAKFAHAYTVDSQSDPNAFLDNTQWIYQDIIRIEEDVVPLFPPDYEVYNLYMREYHKALNATLKQIIEQDPEATVLLVVHQWIKEYKKSMKELGVPPELMEPPLLDGKEQSLIEDYLALIIKKLDEWTANLMKTELDEFVKREEPPELDADGMYGTQGAVILFQMVNQQVDVATESGQGAILAQVISEVNRIQRGIQDQWVKVLDSEFKKMSSESTKPEDIAGGLVEYVMALANDQIKSADFTESLLARVESLVSSKYAATISDKLNDSIDGYLDVAKKCTSILVGSVFNDLKPATKSLFQQKYFDAGEGGIMRQIVETMRDYMADFSQYLNPSLLDLLLEDLLDAFLLTYLNALANAPKLRMPVSISFIKGDVSASFSFFATYKPAQELESYFEVVEMVLGMLEASKDMVFLSFWSFARVHGPNVGFVEGLMRCRSDLDRTAVGEVMESVKRKVKDEGLGDPPEPTIMQKVAVQGAFSRFLRT</sequence>
<dbReference type="GO" id="GO:0051601">
    <property type="term" value="P:exocyst localization"/>
    <property type="evidence" value="ECO:0007669"/>
    <property type="project" value="TreeGrafter"/>
</dbReference>
<dbReference type="GO" id="GO:0000149">
    <property type="term" value="F:SNARE binding"/>
    <property type="evidence" value="ECO:0007669"/>
    <property type="project" value="TreeGrafter"/>
</dbReference>
<dbReference type="PANTHER" id="PTHR21292">
    <property type="entry name" value="EXOCYST COMPLEX COMPONENT SEC6-RELATED"/>
    <property type="match status" value="1"/>
</dbReference>